<dbReference type="PIRSF" id="PIRSF003097">
    <property type="entry name" value="FtsX"/>
    <property type="match status" value="1"/>
</dbReference>
<evidence type="ECO:0000256" key="12">
    <source>
        <dbReference type="PIRNR" id="PIRNR003097"/>
    </source>
</evidence>
<evidence type="ECO:0000256" key="6">
    <source>
        <dbReference type="ARBA" id="ARBA00022475"/>
    </source>
</evidence>
<keyword evidence="10 12" id="KW-0472">Membrane</keyword>
<dbReference type="Pfam" id="PF18075">
    <property type="entry name" value="FtsX_ECD"/>
    <property type="match status" value="1"/>
</dbReference>
<comment type="function">
    <text evidence="1">Part of the ABC transporter FtsEX involved in cellular division.</text>
</comment>
<feature type="transmembrane region" description="Helical" evidence="13">
    <location>
        <begin position="228"/>
        <end position="257"/>
    </location>
</feature>
<comment type="subunit">
    <text evidence="4">Forms a membrane-associated complex with FtsE.</text>
</comment>
<dbReference type="Pfam" id="PF02687">
    <property type="entry name" value="FtsX"/>
    <property type="match status" value="1"/>
</dbReference>
<dbReference type="RefSeq" id="WP_310549184.1">
    <property type="nucleotide sequence ID" value="NZ_JAVKGR010000018.1"/>
</dbReference>
<evidence type="ECO:0000256" key="7">
    <source>
        <dbReference type="ARBA" id="ARBA00022618"/>
    </source>
</evidence>
<feature type="domain" description="ABC3 transporter permease C-terminal" evidence="14">
    <location>
        <begin position="185"/>
        <end position="304"/>
    </location>
</feature>
<evidence type="ECO:0000256" key="2">
    <source>
        <dbReference type="ARBA" id="ARBA00004651"/>
    </source>
</evidence>
<name>A0ABU2DUL6_9MICC</name>
<evidence type="ECO:0000256" key="1">
    <source>
        <dbReference type="ARBA" id="ARBA00003552"/>
    </source>
</evidence>
<keyword evidence="7 12" id="KW-0132">Cell division</keyword>
<dbReference type="NCBIfam" id="NF038346">
    <property type="entry name" value="FtsX_actino"/>
    <property type="match status" value="1"/>
</dbReference>
<dbReference type="PANTHER" id="PTHR47755">
    <property type="entry name" value="CELL DIVISION PROTEIN FTSX"/>
    <property type="match status" value="1"/>
</dbReference>
<accession>A0ABU2DUL6</accession>
<proteinExistence type="inferred from homology"/>
<dbReference type="Gene3D" id="3.30.70.3040">
    <property type="match status" value="1"/>
</dbReference>
<evidence type="ECO:0000259" key="14">
    <source>
        <dbReference type="Pfam" id="PF02687"/>
    </source>
</evidence>
<dbReference type="PANTHER" id="PTHR47755:SF1">
    <property type="entry name" value="CELL DIVISION PROTEIN FTSX"/>
    <property type="match status" value="1"/>
</dbReference>
<evidence type="ECO:0000313" key="16">
    <source>
        <dbReference type="EMBL" id="MDR8020203.1"/>
    </source>
</evidence>
<dbReference type="InterPro" id="IPR040690">
    <property type="entry name" value="FtsX_ECD"/>
</dbReference>
<dbReference type="InterPro" id="IPR004513">
    <property type="entry name" value="FtsX"/>
</dbReference>
<gene>
    <name evidence="16" type="primary">ftsX</name>
    <name evidence="16" type="ORF">RIL96_11580</name>
</gene>
<evidence type="ECO:0000313" key="17">
    <source>
        <dbReference type="Proteomes" id="UP001251870"/>
    </source>
</evidence>
<protein>
    <recommendedName>
        <fullName evidence="5 12">Cell division protein FtsX</fullName>
    </recommendedName>
</protein>
<comment type="caution">
    <text evidence="16">The sequence shown here is derived from an EMBL/GenBank/DDBJ whole genome shotgun (WGS) entry which is preliminary data.</text>
</comment>
<organism evidence="16 17">
    <name type="scientific">Nesterenkonia aerolata</name>
    <dbReference type="NCBI Taxonomy" id="3074079"/>
    <lineage>
        <taxon>Bacteria</taxon>
        <taxon>Bacillati</taxon>
        <taxon>Actinomycetota</taxon>
        <taxon>Actinomycetes</taxon>
        <taxon>Micrococcales</taxon>
        <taxon>Micrococcaceae</taxon>
        <taxon>Nesterenkonia</taxon>
    </lineage>
</organism>
<evidence type="ECO:0000256" key="4">
    <source>
        <dbReference type="ARBA" id="ARBA00011160"/>
    </source>
</evidence>
<evidence type="ECO:0000256" key="3">
    <source>
        <dbReference type="ARBA" id="ARBA00007379"/>
    </source>
</evidence>
<feature type="transmembrane region" description="Helical" evidence="13">
    <location>
        <begin position="21"/>
        <end position="42"/>
    </location>
</feature>
<keyword evidence="6 12" id="KW-1003">Cell membrane</keyword>
<sequence length="305" mass="33274">MHRLLHMLGETFTSLRRNVAMVSALILVTFISLTFVGAAALMQTQVDEMTDDFHEQLEVSVFLCTEGSPASACPAGAVTDDQREAVEQSLEEGAAAQYVDSYRYESQDQALENFLDQRGQDADSSSVEAADMPESFRILLVDPEQYEVVTELFASALGVESVADQQEILDQVFGILNGMTMVALIIAAVMIVCAVLLVSTTIRLSAFARRRETGIKRLVGASKSMIRLPFIFEGALAALIGALLACAATWVIAEFVLGQWLAQQVPGISFIDSSASWLIMPMLILIALVLAVLASWLTVRRYLRV</sequence>
<evidence type="ECO:0000259" key="15">
    <source>
        <dbReference type="Pfam" id="PF18075"/>
    </source>
</evidence>
<keyword evidence="11 12" id="KW-0131">Cell cycle</keyword>
<keyword evidence="17" id="KW-1185">Reference proteome</keyword>
<evidence type="ECO:0000256" key="10">
    <source>
        <dbReference type="ARBA" id="ARBA00023136"/>
    </source>
</evidence>
<comment type="similarity">
    <text evidence="3 12">Belongs to the ABC-4 integral membrane protein family. FtsX subfamily.</text>
</comment>
<feature type="transmembrane region" description="Helical" evidence="13">
    <location>
        <begin position="277"/>
        <end position="299"/>
    </location>
</feature>
<dbReference type="InterPro" id="IPR047929">
    <property type="entry name" value="FtsX_actino"/>
</dbReference>
<evidence type="ECO:0000256" key="11">
    <source>
        <dbReference type="ARBA" id="ARBA00023306"/>
    </source>
</evidence>
<evidence type="ECO:0000256" key="5">
    <source>
        <dbReference type="ARBA" id="ARBA00021907"/>
    </source>
</evidence>
<feature type="domain" description="FtsX extracellular" evidence="15">
    <location>
        <begin position="57"/>
        <end position="162"/>
    </location>
</feature>
<keyword evidence="8 13" id="KW-0812">Transmembrane</keyword>
<reference evidence="16 17" key="1">
    <citation type="submission" date="2023-09" db="EMBL/GenBank/DDBJ databases">
        <title>Description of three actinobacteria isolated from air of manufacturing shop in a pharmaceutical factory.</title>
        <authorList>
            <person name="Zhang D.-F."/>
        </authorList>
    </citation>
    <scope>NUCLEOTIDE SEQUENCE [LARGE SCALE GENOMIC DNA]</scope>
    <source>
        <strain evidence="16 17">LY-0111</strain>
    </source>
</reference>
<evidence type="ECO:0000256" key="13">
    <source>
        <dbReference type="SAM" id="Phobius"/>
    </source>
</evidence>
<dbReference type="EMBL" id="JAVKGR010000018">
    <property type="protein sequence ID" value="MDR8020203.1"/>
    <property type="molecule type" value="Genomic_DNA"/>
</dbReference>
<dbReference type="InterPro" id="IPR003838">
    <property type="entry name" value="ABC3_permease_C"/>
</dbReference>
<dbReference type="Proteomes" id="UP001251870">
    <property type="component" value="Unassembled WGS sequence"/>
</dbReference>
<evidence type="ECO:0000256" key="9">
    <source>
        <dbReference type="ARBA" id="ARBA00022989"/>
    </source>
</evidence>
<feature type="transmembrane region" description="Helical" evidence="13">
    <location>
        <begin position="181"/>
        <end position="207"/>
    </location>
</feature>
<evidence type="ECO:0000256" key="8">
    <source>
        <dbReference type="ARBA" id="ARBA00022692"/>
    </source>
</evidence>
<comment type="subcellular location">
    <subcellularLocation>
        <location evidence="2">Cell membrane</location>
        <topology evidence="2">Multi-pass membrane protein</topology>
    </subcellularLocation>
</comment>
<keyword evidence="9 13" id="KW-1133">Transmembrane helix</keyword>